<dbReference type="HOGENOM" id="CLU_656842_0_0_7"/>
<dbReference type="Proteomes" id="UP000001880">
    <property type="component" value="Chromosome"/>
</dbReference>
<evidence type="ECO:0000256" key="1">
    <source>
        <dbReference type="SAM" id="SignalP"/>
    </source>
</evidence>
<evidence type="ECO:0000313" key="2">
    <source>
        <dbReference type="EMBL" id="ACY18269.1"/>
    </source>
</evidence>
<protein>
    <recommendedName>
        <fullName evidence="4">Lipoprotein</fullName>
    </recommendedName>
</protein>
<dbReference type="AlphaFoldDB" id="D0LHC4"/>
<dbReference type="STRING" id="502025.Hoch_5793"/>
<feature type="signal peptide" evidence="1">
    <location>
        <begin position="1"/>
        <end position="19"/>
    </location>
</feature>
<dbReference type="KEGG" id="hoh:Hoch_5793"/>
<reference evidence="2 3" key="1">
    <citation type="journal article" date="2010" name="Stand. Genomic Sci.">
        <title>Complete genome sequence of Haliangium ochraceum type strain (SMP-2).</title>
        <authorList>
            <consortium name="US DOE Joint Genome Institute (JGI-PGF)"/>
            <person name="Ivanova N."/>
            <person name="Daum C."/>
            <person name="Lang E."/>
            <person name="Abt B."/>
            <person name="Kopitz M."/>
            <person name="Saunders E."/>
            <person name="Lapidus A."/>
            <person name="Lucas S."/>
            <person name="Glavina Del Rio T."/>
            <person name="Nolan M."/>
            <person name="Tice H."/>
            <person name="Copeland A."/>
            <person name="Cheng J.F."/>
            <person name="Chen F."/>
            <person name="Bruce D."/>
            <person name="Goodwin L."/>
            <person name="Pitluck S."/>
            <person name="Mavromatis K."/>
            <person name="Pati A."/>
            <person name="Mikhailova N."/>
            <person name="Chen A."/>
            <person name="Palaniappan K."/>
            <person name="Land M."/>
            <person name="Hauser L."/>
            <person name="Chang Y.J."/>
            <person name="Jeffries C.D."/>
            <person name="Detter J.C."/>
            <person name="Brettin T."/>
            <person name="Rohde M."/>
            <person name="Goker M."/>
            <person name="Bristow J."/>
            <person name="Markowitz V."/>
            <person name="Eisen J.A."/>
            <person name="Hugenholtz P."/>
            <person name="Kyrpides N.C."/>
            <person name="Klenk H.P."/>
        </authorList>
    </citation>
    <scope>NUCLEOTIDE SEQUENCE [LARGE SCALE GENOMIC DNA]</scope>
    <source>
        <strain evidence="3">DSM 14365 / CIP 107738 / JCM 11303 / AJ 13395 / SMP-2</strain>
    </source>
</reference>
<evidence type="ECO:0000313" key="3">
    <source>
        <dbReference type="Proteomes" id="UP000001880"/>
    </source>
</evidence>
<dbReference type="eggNOG" id="COG5184">
    <property type="taxonomic scope" value="Bacteria"/>
</dbReference>
<keyword evidence="1" id="KW-0732">Signal</keyword>
<name>D0LHC4_HALO1</name>
<dbReference type="PROSITE" id="PS51257">
    <property type="entry name" value="PROKAR_LIPOPROTEIN"/>
    <property type="match status" value="1"/>
</dbReference>
<feature type="chain" id="PRO_5003011249" description="Lipoprotein" evidence="1">
    <location>
        <begin position="20"/>
        <end position="418"/>
    </location>
</feature>
<dbReference type="EMBL" id="CP001804">
    <property type="protein sequence ID" value="ACY18269.1"/>
    <property type="molecule type" value="Genomic_DNA"/>
</dbReference>
<organism evidence="2 3">
    <name type="scientific">Haliangium ochraceum (strain DSM 14365 / JCM 11303 / SMP-2)</name>
    <dbReference type="NCBI Taxonomy" id="502025"/>
    <lineage>
        <taxon>Bacteria</taxon>
        <taxon>Pseudomonadati</taxon>
        <taxon>Myxococcota</taxon>
        <taxon>Polyangia</taxon>
        <taxon>Haliangiales</taxon>
        <taxon>Kofleriaceae</taxon>
        <taxon>Haliangium</taxon>
    </lineage>
</organism>
<accession>D0LHC4</accession>
<sequence length="418" mass="45936">MKNAMPKVLVYLVTASSIAACLSAPPSEVARKHAELHFSSSESPAQGNSLAWNRILWNSITWNRILWNQLPWETMSPAQEEWHELRVGALLTHTLQQSLDSDEMQIALTDPQVHEFFGFVVECALPFGTGLDDPNNPPAADDPDPTPAFQGLHGLAPEWSEDSGCDEVCQRAVSSCLLARVNYYGERNVLSWRGSPAINDRASHPGYASPSAPERASFHLEEGAIWGNLFLPDPEVHMCRGENSPSHISAGPVAIELYGDEVPANAVRMCADDRDCHSDVYAGRCIEICASRDSENGAYYDCTSPDGTVYAETMTVFRSDWNLHADFVEGSGLDPKMASCTNTVYQQRASCADDFDVTCVDLALEECGVRSVFDVQLLPLGTDRHTNTCTAYVCAVNNECCSWRWDGECVQAAQELCQ</sequence>
<gene>
    <name evidence="2" type="ordered locus">Hoch_5793</name>
</gene>
<keyword evidence="3" id="KW-1185">Reference proteome</keyword>
<evidence type="ECO:0008006" key="4">
    <source>
        <dbReference type="Google" id="ProtNLM"/>
    </source>
</evidence>
<proteinExistence type="predicted"/>